<dbReference type="EMBL" id="CAKP01000093">
    <property type="protein sequence ID" value="CCJ33785.1"/>
    <property type="molecule type" value="Genomic_DNA"/>
</dbReference>
<dbReference type="STRING" id="857293.CAAU_1701"/>
<evidence type="ECO:0000313" key="3">
    <source>
        <dbReference type="EMBL" id="CCJ33785.1"/>
    </source>
</evidence>
<keyword evidence="1" id="KW-1005">Bacterial flagellum biogenesis</keyword>
<dbReference type="InterPro" id="IPR007809">
    <property type="entry name" value="FlgN-like"/>
</dbReference>
<dbReference type="AlphaFoldDB" id="I7K8B5"/>
<organism evidence="3 4">
    <name type="scientific">Caloramator australicus RC3</name>
    <dbReference type="NCBI Taxonomy" id="857293"/>
    <lineage>
        <taxon>Bacteria</taxon>
        <taxon>Bacillati</taxon>
        <taxon>Bacillota</taxon>
        <taxon>Clostridia</taxon>
        <taxon>Eubacteriales</taxon>
        <taxon>Clostridiaceae</taxon>
        <taxon>Caloramator</taxon>
    </lineage>
</organism>
<dbReference type="Pfam" id="PF05130">
    <property type="entry name" value="FlgN"/>
    <property type="match status" value="1"/>
</dbReference>
<dbReference type="Gene3D" id="1.20.58.300">
    <property type="entry name" value="FlgN-like"/>
    <property type="match status" value="1"/>
</dbReference>
<dbReference type="Proteomes" id="UP000007652">
    <property type="component" value="Unassembled WGS sequence"/>
</dbReference>
<feature type="coiled-coil region" evidence="2">
    <location>
        <begin position="37"/>
        <end position="97"/>
    </location>
</feature>
<accession>I7K8B5</accession>
<name>I7K8B5_9CLOT</name>
<keyword evidence="4" id="KW-1185">Reference proteome</keyword>
<dbReference type="OrthoDB" id="1955067at2"/>
<proteinExistence type="predicted"/>
<reference evidence="3 4" key="1">
    <citation type="journal article" date="2011" name="J. Bacteriol.">
        <title>Draft genome sequence of Caloramator australicus strain RC3T, a thermoanaerobe from the Great Artesian Basin of Australia.</title>
        <authorList>
            <person name="Ogg C.D."/>
            <person name="Patel B.K.C."/>
        </authorList>
    </citation>
    <scope>NUCLEOTIDE SEQUENCE [LARGE SCALE GENOMIC DNA]</scope>
    <source>
        <strain evidence="3 4">RC3</strain>
    </source>
</reference>
<dbReference type="InterPro" id="IPR036679">
    <property type="entry name" value="FlgN-like_sf"/>
</dbReference>
<evidence type="ECO:0008006" key="5">
    <source>
        <dbReference type="Google" id="ProtNLM"/>
    </source>
</evidence>
<dbReference type="GO" id="GO:0044780">
    <property type="term" value="P:bacterial-type flagellum assembly"/>
    <property type="evidence" value="ECO:0007669"/>
    <property type="project" value="InterPro"/>
</dbReference>
<evidence type="ECO:0000256" key="2">
    <source>
        <dbReference type="SAM" id="Coils"/>
    </source>
</evidence>
<gene>
    <name evidence="3" type="ORF">CAAU_1701</name>
</gene>
<dbReference type="SUPFAM" id="SSF140566">
    <property type="entry name" value="FlgN-like"/>
    <property type="match status" value="1"/>
</dbReference>
<evidence type="ECO:0000256" key="1">
    <source>
        <dbReference type="ARBA" id="ARBA00022795"/>
    </source>
</evidence>
<dbReference type="RefSeq" id="WP_008909044.1">
    <property type="nucleotide sequence ID" value="NZ_CAKP01000093.1"/>
</dbReference>
<comment type="caution">
    <text evidence="3">The sequence shown here is derived from an EMBL/GenBank/DDBJ whole genome shotgun (WGS) entry which is preliminary data.</text>
</comment>
<sequence length="143" mass="16476">MMDIKELFLEFIKLFFQLTELLDKEREALIKDQGEIIASLLETKKDIAININKLEGERQRLLKDKKIQDLVKEGLLSEDLAREFERLAIEVKEKNETNLALTKQSLSYIRMMNNILSPNKSVTYNPTGEINAKSSSNIFNATV</sequence>
<evidence type="ECO:0000313" key="4">
    <source>
        <dbReference type="Proteomes" id="UP000007652"/>
    </source>
</evidence>
<keyword evidence="2" id="KW-0175">Coiled coil</keyword>
<protein>
    <recommendedName>
        <fullName evidence="5">Flagellar biosynthesis protein FlgN</fullName>
    </recommendedName>
</protein>